<accession>A0ACB1KE26</accession>
<sequence>MGQIRLHSNQSEGPEDGLRSNLPQNRGDPAWWGWGNTCCGGGPGRGGLRRGSHLRSMAAQQQEESWSHQES</sequence>
<reference evidence="1" key="1">
    <citation type="submission" date="2025-03" db="EMBL/GenBank/DDBJ databases">
        <authorList>
            <consortium name="ELIXIR-Norway"/>
            <consortium name="Elixir Norway"/>
        </authorList>
    </citation>
    <scope>NUCLEOTIDE SEQUENCE</scope>
</reference>
<feature type="non-terminal residue" evidence="1">
    <location>
        <position position="71"/>
    </location>
</feature>
<comment type="caution">
    <text evidence="1">The sequence shown here is derived from an EMBL/GenBank/DDBJ whole genome shotgun (WGS) entry which is preliminary data.</text>
</comment>
<organism evidence="1 2">
    <name type="scientific">Rangifer tarandus platyrhynchus</name>
    <name type="common">Svalbard reindeer</name>
    <dbReference type="NCBI Taxonomy" id="3082113"/>
    <lineage>
        <taxon>Eukaryota</taxon>
        <taxon>Metazoa</taxon>
        <taxon>Chordata</taxon>
        <taxon>Craniata</taxon>
        <taxon>Vertebrata</taxon>
        <taxon>Euteleostomi</taxon>
        <taxon>Mammalia</taxon>
        <taxon>Eutheria</taxon>
        <taxon>Laurasiatheria</taxon>
        <taxon>Artiodactyla</taxon>
        <taxon>Ruminantia</taxon>
        <taxon>Pecora</taxon>
        <taxon>Cervidae</taxon>
        <taxon>Odocoileinae</taxon>
        <taxon>Rangifer</taxon>
    </lineage>
</organism>
<evidence type="ECO:0000313" key="1">
    <source>
        <dbReference type="EMBL" id="CAM9130139.1"/>
    </source>
</evidence>
<dbReference type="EMBL" id="CATOBB020000168">
    <property type="protein sequence ID" value="CAM9130139.1"/>
    <property type="molecule type" value="Genomic_DNA"/>
</dbReference>
<dbReference type="Proteomes" id="UP001162501">
    <property type="component" value="Unassembled WGS sequence"/>
</dbReference>
<protein>
    <submittedName>
        <fullName evidence="1">Uncharacterized protein</fullName>
    </submittedName>
</protein>
<proteinExistence type="predicted"/>
<gene>
    <name evidence="1" type="ORF">MRATA1EN22A_LOCUS28825</name>
</gene>
<evidence type="ECO:0000313" key="2">
    <source>
        <dbReference type="Proteomes" id="UP001162501"/>
    </source>
</evidence>
<name>A0ACB1KE26_RANTA</name>